<evidence type="ECO:0000259" key="8">
    <source>
        <dbReference type="Pfam" id="PF00749"/>
    </source>
</evidence>
<keyword evidence="6 7" id="KW-0030">Aminoacyl-tRNA synthetase</keyword>
<dbReference type="InterPro" id="IPR000924">
    <property type="entry name" value="Glu/Gln-tRNA-synth"/>
</dbReference>
<feature type="domain" description="Aminoacyl-tRNA synthetase class I anticodon-binding" evidence="9">
    <location>
        <begin position="345"/>
        <end position="507"/>
    </location>
</feature>
<dbReference type="SUPFAM" id="SSF52374">
    <property type="entry name" value="Nucleotidylyl transferase"/>
    <property type="match status" value="1"/>
</dbReference>
<comment type="subunit">
    <text evidence="7">Monomer.</text>
</comment>
<keyword evidence="3 7" id="KW-0547">Nucleotide-binding</keyword>
<dbReference type="SUPFAM" id="SSF48163">
    <property type="entry name" value="An anticodon-binding domain of class I aminoacyl-tRNA synthetases"/>
    <property type="match status" value="1"/>
</dbReference>
<dbReference type="PANTHER" id="PTHR43311:SF2">
    <property type="entry name" value="GLUTAMATE--TRNA LIGASE, MITOCHONDRIAL-RELATED"/>
    <property type="match status" value="1"/>
</dbReference>
<dbReference type="InterPro" id="IPR049940">
    <property type="entry name" value="GluQ/Sye"/>
</dbReference>
<dbReference type="GO" id="GO:0006424">
    <property type="term" value="P:glutamyl-tRNA aminoacylation"/>
    <property type="evidence" value="ECO:0007669"/>
    <property type="project" value="UniProtKB-UniRule"/>
</dbReference>
<keyword evidence="5 7" id="KW-0648">Protein biosynthesis</keyword>
<evidence type="ECO:0000256" key="3">
    <source>
        <dbReference type="ARBA" id="ARBA00022741"/>
    </source>
</evidence>
<dbReference type="HAMAP" id="MF_00022">
    <property type="entry name" value="Glu_tRNA_synth_type1"/>
    <property type="match status" value="1"/>
</dbReference>
<dbReference type="Pfam" id="PF00749">
    <property type="entry name" value="tRNA-synt_1c"/>
    <property type="match status" value="1"/>
</dbReference>
<name>A0A133NNL5_FUSNU</name>
<keyword evidence="2 7" id="KW-0436">Ligase</keyword>
<dbReference type="GO" id="GO:0008270">
    <property type="term" value="F:zinc ion binding"/>
    <property type="evidence" value="ECO:0007669"/>
    <property type="project" value="InterPro"/>
</dbReference>
<dbReference type="Gene3D" id="1.10.10.350">
    <property type="match status" value="1"/>
</dbReference>
<comment type="caution">
    <text evidence="10">The sequence shown here is derived from an EMBL/GenBank/DDBJ whole genome shotgun (WGS) entry which is preliminary data.</text>
</comment>
<dbReference type="STRING" id="1408287.GCA_000493815_01491"/>
<dbReference type="NCBIfam" id="TIGR00464">
    <property type="entry name" value="gltX_bact"/>
    <property type="match status" value="1"/>
</dbReference>
<dbReference type="PRINTS" id="PR00987">
    <property type="entry name" value="TRNASYNTHGLU"/>
</dbReference>
<comment type="function">
    <text evidence="7">Catalyzes the attachment of glutamate to tRNA(Glu) in a two-step reaction: glutamate is first activated by ATP to form Glu-AMP and then transferred to the acceptor end of tRNA(Glu).</text>
</comment>
<evidence type="ECO:0000256" key="1">
    <source>
        <dbReference type="ARBA" id="ARBA00007894"/>
    </source>
</evidence>
<dbReference type="Pfam" id="PF19269">
    <property type="entry name" value="Anticodon_2"/>
    <property type="match status" value="1"/>
</dbReference>
<dbReference type="InterPro" id="IPR020058">
    <property type="entry name" value="Glu/Gln-tRNA-synth_Ib_cat-dom"/>
</dbReference>
<dbReference type="PATRIC" id="fig|851.8.peg.1850"/>
<evidence type="ECO:0000256" key="4">
    <source>
        <dbReference type="ARBA" id="ARBA00022840"/>
    </source>
</evidence>
<feature type="short sequence motif" description="'HIGH' region" evidence="7">
    <location>
        <begin position="21"/>
        <end position="31"/>
    </location>
</feature>
<comment type="subcellular location">
    <subcellularLocation>
        <location evidence="7">Cytoplasm</location>
    </subcellularLocation>
</comment>
<feature type="binding site" evidence="7">
    <location>
        <position position="265"/>
    </location>
    <ligand>
        <name>ATP</name>
        <dbReference type="ChEBI" id="CHEBI:30616"/>
    </ligand>
</feature>
<evidence type="ECO:0000256" key="7">
    <source>
        <dbReference type="HAMAP-Rule" id="MF_00022"/>
    </source>
</evidence>
<organism evidence="10 11">
    <name type="scientific">Fusobacterium nucleatum</name>
    <dbReference type="NCBI Taxonomy" id="851"/>
    <lineage>
        <taxon>Bacteria</taxon>
        <taxon>Fusobacteriati</taxon>
        <taxon>Fusobacteriota</taxon>
        <taxon>Fusobacteriia</taxon>
        <taxon>Fusobacteriales</taxon>
        <taxon>Fusobacteriaceae</taxon>
        <taxon>Fusobacterium</taxon>
    </lineage>
</organism>
<dbReference type="Proteomes" id="UP000070401">
    <property type="component" value="Unassembled WGS sequence"/>
</dbReference>
<dbReference type="GO" id="GO:0004818">
    <property type="term" value="F:glutamate-tRNA ligase activity"/>
    <property type="evidence" value="ECO:0007669"/>
    <property type="project" value="UniProtKB-UniRule"/>
</dbReference>
<feature type="short sequence motif" description="'KMSKS' region" evidence="7">
    <location>
        <begin position="262"/>
        <end position="266"/>
    </location>
</feature>
<dbReference type="InterPro" id="IPR001412">
    <property type="entry name" value="aa-tRNA-synth_I_CS"/>
</dbReference>
<dbReference type="EMBL" id="LRPY01000183">
    <property type="protein sequence ID" value="KXA17828.1"/>
    <property type="molecule type" value="Genomic_DNA"/>
</dbReference>
<dbReference type="InterPro" id="IPR004527">
    <property type="entry name" value="Glu-tRNA-ligase_bac/mito"/>
</dbReference>
<evidence type="ECO:0000256" key="6">
    <source>
        <dbReference type="ARBA" id="ARBA00023146"/>
    </source>
</evidence>
<dbReference type="Gene3D" id="3.40.50.620">
    <property type="entry name" value="HUPs"/>
    <property type="match status" value="1"/>
</dbReference>
<proteinExistence type="inferred from homology"/>
<dbReference type="GO" id="GO:0000049">
    <property type="term" value="F:tRNA binding"/>
    <property type="evidence" value="ECO:0007669"/>
    <property type="project" value="InterPro"/>
</dbReference>
<comment type="similarity">
    <text evidence="1 7">Belongs to the class-I aminoacyl-tRNA synthetase family. Glutamate--tRNA ligase type 1 subfamily.</text>
</comment>
<dbReference type="InterPro" id="IPR008925">
    <property type="entry name" value="aa_tRNA-synth_I_cd-bd_sf"/>
</dbReference>
<comment type="caution">
    <text evidence="7">Lacks conserved residue(s) required for the propagation of feature annotation.</text>
</comment>
<dbReference type="GO" id="GO:0005829">
    <property type="term" value="C:cytosol"/>
    <property type="evidence" value="ECO:0007669"/>
    <property type="project" value="TreeGrafter"/>
</dbReference>
<accession>A0A133NNL5</accession>
<evidence type="ECO:0000313" key="11">
    <source>
        <dbReference type="Proteomes" id="UP000070401"/>
    </source>
</evidence>
<dbReference type="AlphaFoldDB" id="A0A133NNL5"/>
<evidence type="ECO:0000259" key="9">
    <source>
        <dbReference type="Pfam" id="PF19269"/>
    </source>
</evidence>
<gene>
    <name evidence="7" type="primary">gltX</name>
    <name evidence="10" type="ORF">HMPREF3221_01838</name>
</gene>
<dbReference type="CDD" id="cd00808">
    <property type="entry name" value="GluRS_core"/>
    <property type="match status" value="1"/>
</dbReference>
<dbReference type="GO" id="GO:0005524">
    <property type="term" value="F:ATP binding"/>
    <property type="evidence" value="ECO:0007669"/>
    <property type="project" value="UniProtKB-UniRule"/>
</dbReference>
<dbReference type="FunFam" id="3.40.50.620:FF:000045">
    <property type="entry name" value="Glutamate--tRNA ligase, mitochondrial"/>
    <property type="match status" value="1"/>
</dbReference>
<feature type="domain" description="Glutamyl/glutaminyl-tRNA synthetase class Ib catalytic" evidence="8">
    <location>
        <begin position="15"/>
        <end position="331"/>
    </location>
</feature>
<evidence type="ECO:0000313" key="10">
    <source>
        <dbReference type="EMBL" id="KXA17828.1"/>
    </source>
</evidence>
<reference evidence="11" key="1">
    <citation type="submission" date="2016-01" db="EMBL/GenBank/DDBJ databases">
        <authorList>
            <person name="Mitreva M."/>
            <person name="Pepin K.H."/>
            <person name="Mihindukulasuriya K.A."/>
            <person name="Fulton R."/>
            <person name="Fronick C."/>
            <person name="O'Laughlin M."/>
            <person name="Miner T."/>
            <person name="Herter B."/>
            <person name="Rosa B.A."/>
            <person name="Cordes M."/>
            <person name="Tomlinson C."/>
            <person name="Wollam A."/>
            <person name="Palsikar V.B."/>
            <person name="Mardis E.R."/>
            <person name="Wilson R.K."/>
        </authorList>
    </citation>
    <scope>NUCLEOTIDE SEQUENCE [LARGE SCALE GENOMIC DNA]</scope>
    <source>
        <strain evidence="11">MJR7757B</strain>
    </source>
</reference>
<comment type="catalytic activity">
    <reaction evidence="7">
        <text>tRNA(Glu) + L-glutamate + ATP = L-glutamyl-tRNA(Glu) + AMP + diphosphate</text>
        <dbReference type="Rhea" id="RHEA:23540"/>
        <dbReference type="Rhea" id="RHEA-COMP:9663"/>
        <dbReference type="Rhea" id="RHEA-COMP:9680"/>
        <dbReference type="ChEBI" id="CHEBI:29985"/>
        <dbReference type="ChEBI" id="CHEBI:30616"/>
        <dbReference type="ChEBI" id="CHEBI:33019"/>
        <dbReference type="ChEBI" id="CHEBI:78442"/>
        <dbReference type="ChEBI" id="CHEBI:78520"/>
        <dbReference type="ChEBI" id="CHEBI:456215"/>
        <dbReference type="EC" id="6.1.1.17"/>
    </reaction>
</comment>
<evidence type="ECO:0000256" key="2">
    <source>
        <dbReference type="ARBA" id="ARBA00022598"/>
    </source>
</evidence>
<keyword evidence="7" id="KW-0963">Cytoplasm</keyword>
<dbReference type="PANTHER" id="PTHR43311">
    <property type="entry name" value="GLUTAMATE--TRNA LIGASE"/>
    <property type="match status" value="1"/>
</dbReference>
<keyword evidence="11" id="KW-1185">Reference proteome</keyword>
<dbReference type="InterPro" id="IPR045462">
    <property type="entry name" value="aa-tRNA-synth_I_cd-bd"/>
</dbReference>
<dbReference type="InterPro" id="IPR014729">
    <property type="entry name" value="Rossmann-like_a/b/a_fold"/>
</dbReference>
<sequence length="516" mass="59321">MKGLIKMCDNCKKRVRTRVAPSPTGDPHVGTAYIALFNIAFAHVNGGDFILRIEDTDRNRYTAGSEQMIFDALKWLDLNYSEGPDVGGDYGPYRQSERFDLYGKYAKELVEKGGAYYCFCDHERLENLRERQKAMGLPPGYDGHCRSLSKEEIEEKLKAGVPYVIRLKMPYEGETVIHDRLRGDVVFENSKIDDQVLLKADGYPTYHLANIVDDHLMGITHVIRAEEWIPSTPKHIQLYKAFGWEAPEFIHMPLLRNNDRSKISKRKNPVSLIWYKEEGYLKEGLVNFLGLMGYSYGDGQEIFTLQEFKDNFNIDKVTLGGPVFDLVKLGWVNNQHMKLKDLGELTRLTIPFFVNEGYIDNENVSEKEFETLKKIVEIEREGAKTLKELAKNSKFFFVDEFSLPEVKEDMDKKERKSVERLLNSLKDEVGLKSIKLFIEKLEKWEGNEFTAEQAKDLLHSLLDDLQEGPGKIFMPLRAVLTGATKGADLYNILYVIGKERALKRIKDTVKKYNIAL</sequence>
<evidence type="ECO:0000256" key="5">
    <source>
        <dbReference type="ARBA" id="ARBA00022917"/>
    </source>
</evidence>
<keyword evidence="4 7" id="KW-0067">ATP-binding</keyword>
<protein>
    <recommendedName>
        <fullName evidence="7">Glutamate--tRNA ligase</fullName>
        <ecNumber evidence="7">6.1.1.17</ecNumber>
    </recommendedName>
    <alternativeName>
        <fullName evidence="7">Glutamyl-tRNA synthetase</fullName>
        <shortName evidence="7">GluRS</shortName>
    </alternativeName>
</protein>
<dbReference type="InterPro" id="IPR033910">
    <property type="entry name" value="GluRS_core"/>
</dbReference>
<dbReference type="InterPro" id="IPR020751">
    <property type="entry name" value="aa-tRNA-synth_I_codon-bd_sub2"/>
</dbReference>
<dbReference type="PROSITE" id="PS00178">
    <property type="entry name" value="AA_TRNA_LIGASE_I"/>
    <property type="match status" value="1"/>
</dbReference>
<dbReference type="FunFam" id="1.10.10.350:FF:000031">
    <property type="match status" value="1"/>
</dbReference>
<dbReference type="EC" id="6.1.1.17" evidence="7"/>
<dbReference type="eggNOG" id="COG0008">
    <property type="taxonomic scope" value="Bacteria"/>
</dbReference>